<evidence type="ECO:0000313" key="1">
    <source>
        <dbReference type="EMBL" id="PIR46894.1"/>
    </source>
</evidence>
<dbReference type="Proteomes" id="UP000230833">
    <property type="component" value="Unassembled WGS sequence"/>
</dbReference>
<organism evidence="1 2">
    <name type="scientific">Candidatus Vogelbacteria bacterium CG10_big_fil_rev_8_21_14_0_10_45_14</name>
    <dbReference type="NCBI Taxonomy" id="1975042"/>
    <lineage>
        <taxon>Bacteria</taxon>
        <taxon>Candidatus Vogeliibacteriota</taxon>
    </lineage>
</organism>
<evidence type="ECO:0000313" key="2">
    <source>
        <dbReference type="Proteomes" id="UP000230833"/>
    </source>
</evidence>
<comment type="caution">
    <text evidence="1">The sequence shown here is derived from an EMBL/GenBank/DDBJ whole genome shotgun (WGS) entry which is preliminary data.</text>
</comment>
<protein>
    <submittedName>
        <fullName evidence="1">Uncharacterized protein</fullName>
    </submittedName>
</protein>
<accession>A0A2H0RLK7</accession>
<sequence length="64" mass="7436">MLRNLLVRGLIEREEDPKDKRGYIYRASINLYAHLGITRKEELPEYDDLSVITEKTLVSEVSDA</sequence>
<gene>
    <name evidence="1" type="ORF">COV07_01950</name>
</gene>
<reference evidence="1 2" key="1">
    <citation type="submission" date="2017-09" db="EMBL/GenBank/DDBJ databases">
        <title>Depth-based differentiation of microbial function through sediment-hosted aquifers and enrichment of novel symbionts in the deep terrestrial subsurface.</title>
        <authorList>
            <person name="Probst A.J."/>
            <person name="Ladd B."/>
            <person name="Jarett J.K."/>
            <person name="Geller-Mcgrath D.E."/>
            <person name="Sieber C.M."/>
            <person name="Emerson J.B."/>
            <person name="Anantharaman K."/>
            <person name="Thomas B.C."/>
            <person name="Malmstrom R."/>
            <person name="Stieglmeier M."/>
            <person name="Klingl A."/>
            <person name="Woyke T."/>
            <person name="Ryan C.M."/>
            <person name="Banfield J.F."/>
        </authorList>
    </citation>
    <scope>NUCLEOTIDE SEQUENCE [LARGE SCALE GENOMIC DNA]</scope>
    <source>
        <strain evidence="1">CG10_big_fil_rev_8_21_14_0_10_45_14</strain>
    </source>
</reference>
<dbReference type="InterPro" id="IPR036388">
    <property type="entry name" value="WH-like_DNA-bd_sf"/>
</dbReference>
<dbReference type="AlphaFoldDB" id="A0A2H0RLK7"/>
<dbReference type="Gene3D" id="1.10.10.10">
    <property type="entry name" value="Winged helix-like DNA-binding domain superfamily/Winged helix DNA-binding domain"/>
    <property type="match status" value="1"/>
</dbReference>
<proteinExistence type="predicted"/>
<dbReference type="EMBL" id="PCYL01000024">
    <property type="protein sequence ID" value="PIR46894.1"/>
    <property type="molecule type" value="Genomic_DNA"/>
</dbReference>
<name>A0A2H0RLK7_9BACT</name>